<feature type="signal peptide" evidence="1">
    <location>
        <begin position="1"/>
        <end position="22"/>
    </location>
</feature>
<keyword evidence="3" id="KW-1185">Reference proteome</keyword>
<protein>
    <recommendedName>
        <fullName evidence="4">Extracellular endo-alpha-(1-&gt;5)-L-arabinanase C-terminal domain-containing protein</fullName>
    </recommendedName>
</protein>
<dbReference type="AlphaFoldDB" id="A0A1M5MKC9"/>
<evidence type="ECO:0000256" key="1">
    <source>
        <dbReference type="SAM" id="SignalP"/>
    </source>
</evidence>
<sequence>MRLSLQLSLLLFSLQLPLSALAAPELTAEYLEGRWCLESMDFGGAPEPENRNWQFEPDGHFFHQNSVMSSEMSHGGQWLIEEGRLQIKPVYLGGFQRVTVESESRFVFHWSADMNIKRGPCP</sequence>
<dbReference type="EMBL" id="FQXG01000001">
    <property type="protein sequence ID" value="SHG77758.1"/>
    <property type="molecule type" value="Genomic_DNA"/>
</dbReference>
<keyword evidence="1" id="KW-0732">Signal</keyword>
<dbReference type="RefSeq" id="WP_067664537.1">
    <property type="nucleotide sequence ID" value="NZ_FQXG01000001.1"/>
</dbReference>
<proteinExistence type="predicted"/>
<evidence type="ECO:0000313" key="3">
    <source>
        <dbReference type="Proteomes" id="UP000184268"/>
    </source>
</evidence>
<evidence type="ECO:0008006" key="4">
    <source>
        <dbReference type="Google" id="ProtNLM"/>
    </source>
</evidence>
<dbReference type="Proteomes" id="UP000184268">
    <property type="component" value="Unassembled WGS sequence"/>
</dbReference>
<name>A0A1M5MKC9_9GAMM</name>
<accession>A0A1M5MKC9</accession>
<organism evidence="2 3">
    <name type="scientific">Ferrimonas marina</name>
    <dbReference type="NCBI Taxonomy" id="299255"/>
    <lineage>
        <taxon>Bacteria</taxon>
        <taxon>Pseudomonadati</taxon>
        <taxon>Pseudomonadota</taxon>
        <taxon>Gammaproteobacteria</taxon>
        <taxon>Alteromonadales</taxon>
        <taxon>Ferrimonadaceae</taxon>
        <taxon>Ferrimonas</taxon>
    </lineage>
</organism>
<evidence type="ECO:0000313" key="2">
    <source>
        <dbReference type="EMBL" id="SHG77758.1"/>
    </source>
</evidence>
<feature type="chain" id="PRO_5009912356" description="Extracellular endo-alpha-(1-&gt;5)-L-arabinanase C-terminal domain-containing protein" evidence="1">
    <location>
        <begin position="23"/>
        <end position="122"/>
    </location>
</feature>
<gene>
    <name evidence="2" type="ORF">SAMN02745129_0678</name>
</gene>
<reference evidence="2 3" key="1">
    <citation type="submission" date="2016-11" db="EMBL/GenBank/DDBJ databases">
        <authorList>
            <person name="Jaros S."/>
            <person name="Januszkiewicz K."/>
            <person name="Wedrychowicz H."/>
        </authorList>
    </citation>
    <scope>NUCLEOTIDE SEQUENCE [LARGE SCALE GENOMIC DNA]</scope>
    <source>
        <strain evidence="2 3">DSM 16917</strain>
    </source>
</reference>